<proteinExistence type="predicted"/>
<sequence length="215" mass="23128">MKSQPPIRAFTVFPRQVSVLERSRDFATRLSLTFQTEGTPCPEEAAETPPAPRRLRRRPLPRGGCGDAPCPEEAAETPPAPRRLRRRPLPRGGCGDAPCPEGAAETPPAPRRLRRRPLPRGGCGDAPCPRRLRRRPLPRGGCGDAPCPEEAAETPPARGGCGDAPCPEARSPCVQGEVRGNTCFTNTTVIRLGLCIFGVLSPSLPPCLSTLQYNI</sequence>
<dbReference type="AlphaFoldDB" id="A0AAN8I1Y5"/>
<dbReference type="Proteomes" id="UP001331515">
    <property type="component" value="Unassembled WGS sequence"/>
</dbReference>
<evidence type="ECO:0000313" key="2">
    <source>
        <dbReference type="EMBL" id="KAK5936396.1"/>
    </source>
</evidence>
<evidence type="ECO:0000256" key="1">
    <source>
        <dbReference type="SAM" id="MobiDB-lite"/>
    </source>
</evidence>
<reference evidence="2 3" key="1">
    <citation type="journal article" date="2023" name="Mol. Biol. Evol.">
        <title>Genomics of Secondarily Temperate Adaptation in the Only Non-Antarctic Icefish.</title>
        <authorList>
            <person name="Rivera-Colon A.G."/>
            <person name="Rayamajhi N."/>
            <person name="Minhas B.F."/>
            <person name="Madrigal G."/>
            <person name="Bilyk K.T."/>
            <person name="Yoon V."/>
            <person name="Hune M."/>
            <person name="Gregory S."/>
            <person name="Cheng C.H.C."/>
            <person name="Catchen J.M."/>
        </authorList>
    </citation>
    <scope>NUCLEOTIDE SEQUENCE [LARGE SCALE GENOMIC DNA]</scope>
    <source>
        <tissue evidence="2">White muscle</tissue>
    </source>
</reference>
<organism evidence="2 3">
    <name type="scientific">Champsocephalus gunnari</name>
    <name type="common">Mackerel icefish</name>
    <dbReference type="NCBI Taxonomy" id="52237"/>
    <lineage>
        <taxon>Eukaryota</taxon>
        <taxon>Metazoa</taxon>
        <taxon>Chordata</taxon>
        <taxon>Craniata</taxon>
        <taxon>Vertebrata</taxon>
        <taxon>Euteleostomi</taxon>
        <taxon>Actinopterygii</taxon>
        <taxon>Neopterygii</taxon>
        <taxon>Teleostei</taxon>
        <taxon>Neoteleostei</taxon>
        <taxon>Acanthomorphata</taxon>
        <taxon>Eupercaria</taxon>
        <taxon>Perciformes</taxon>
        <taxon>Notothenioidei</taxon>
        <taxon>Channichthyidae</taxon>
        <taxon>Champsocephalus</taxon>
    </lineage>
</organism>
<accession>A0AAN8I1Y5</accession>
<comment type="caution">
    <text evidence="2">The sequence shown here is derived from an EMBL/GenBank/DDBJ whole genome shotgun (WGS) entry which is preliminary data.</text>
</comment>
<name>A0AAN8I1Y5_CHAGU</name>
<evidence type="ECO:0000313" key="3">
    <source>
        <dbReference type="Proteomes" id="UP001331515"/>
    </source>
</evidence>
<feature type="region of interest" description="Disordered" evidence="1">
    <location>
        <begin position="34"/>
        <end position="120"/>
    </location>
</feature>
<gene>
    <name evidence="2" type="ORF">CgunFtcFv8_027763</name>
</gene>
<keyword evidence="3" id="KW-1185">Reference proteome</keyword>
<protein>
    <submittedName>
        <fullName evidence="2">Uncharacterized protein</fullName>
    </submittedName>
</protein>
<dbReference type="EMBL" id="JAURVH010000023">
    <property type="protein sequence ID" value="KAK5936396.1"/>
    <property type="molecule type" value="Genomic_DNA"/>
</dbReference>